<proteinExistence type="predicted"/>
<dbReference type="EC" id="3.4.22.49" evidence="2"/>
<keyword evidence="4" id="KW-0159">Chromosome partition</keyword>
<dbReference type="PROSITE" id="PS50005">
    <property type="entry name" value="TPR"/>
    <property type="match status" value="1"/>
</dbReference>
<evidence type="ECO:0000256" key="4">
    <source>
        <dbReference type="ARBA" id="ARBA00022829"/>
    </source>
</evidence>
<keyword evidence="9" id="KW-1185">Reference proteome</keyword>
<name>A0A016X127_9BILA</name>
<comment type="caution">
    <text evidence="8">The sequence shown here is derived from an EMBL/GenBank/DDBJ whole genome shotgun (WGS) entry which is preliminary data.</text>
</comment>
<dbReference type="GO" id="GO:0006508">
    <property type="term" value="P:proteolysis"/>
    <property type="evidence" value="ECO:0007669"/>
    <property type="project" value="InterPro"/>
</dbReference>
<evidence type="ECO:0000256" key="3">
    <source>
        <dbReference type="ARBA" id="ARBA00022801"/>
    </source>
</evidence>
<keyword evidence="5" id="KW-0802">TPR repeat</keyword>
<comment type="catalytic activity">
    <reaction evidence="1">
        <text>All bonds known to be hydrolyzed by this endopeptidase have arginine in P1 and an acidic residue in P4. P6 is often occupied by an acidic residue or by a hydroxy-amino-acid residue, the phosphorylation of which enhances cleavage.</text>
        <dbReference type="EC" id="3.4.22.49"/>
    </reaction>
</comment>
<evidence type="ECO:0000259" key="7">
    <source>
        <dbReference type="PROSITE" id="PS51700"/>
    </source>
</evidence>
<feature type="coiled-coil region" evidence="6">
    <location>
        <begin position="657"/>
        <end position="684"/>
    </location>
</feature>
<dbReference type="PANTHER" id="PTHR12792">
    <property type="entry name" value="EXTRA SPINDLE POLES 1-RELATED"/>
    <property type="match status" value="1"/>
</dbReference>
<evidence type="ECO:0000256" key="1">
    <source>
        <dbReference type="ARBA" id="ARBA00000451"/>
    </source>
</evidence>
<reference evidence="9" key="1">
    <citation type="journal article" date="2015" name="Nat. Genet.">
        <title>The genome and transcriptome of the zoonotic hookworm Ancylostoma ceylanicum identify infection-specific gene families.</title>
        <authorList>
            <person name="Schwarz E.M."/>
            <person name="Hu Y."/>
            <person name="Antoshechkin I."/>
            <person name="Miller M.M."/>
            <person name="Sternberg P.W."/>
            <person name="Aroian R.V."/>
        </authorList>
    </citation>
    <scope>NUCLEOTIDE SEQUENCE</scope>
    <source>
        <strain evidence="9">HY135</strain>
    </source>
</reference>
<evidence type="ECO:0000256" key="2">
    <source>
        <dbReference type="ARBA" id="ARBA00012489"/>
    </source>
</evidence>
<sequence>MSKKASSVNKRDVYRNCLEYVRRYLVDLAVVQEEVFANLKEEFKPEHVCEPTASPKYLVAITKLASAHNKVKIYSSIKKCYHVWKDKLQPVIGDGGVKNSYAELPLRLAACFFLNGDYYKALLCLRHSIHLEPKSLYPRILALRWSVYLGEWEMAEMALAFEKAKPPQKNGVDDHLVEQLVFMTEIVRAYVDFNRDQRSRAVSAKTILTMTEKTNAEERPTFPIFETQAFANWVAAHLPKVAGFRVENLELFDTFNCLHRAVLKSESVMKNRMPGMQKEDVPLDLKKIASDPLEFLKACTSFAESCELRRDYAIELLSVGMIRDAAAVSQLGLWCAVKSGVLFRILQFVNINTLVRACVVQQEFKKDLRTCLDIMRTIYSSENLSSKTSLGFTKKKPPEMLEFVDNIDLPVPCTSTPIRSKSPARVSHKSVALSLAESFEELRLESTKTPPRCKSPGRITSKFIDSFHELTLSETICSLHEISEDCECNTCELCSSNYNAAFEYWMSSFLYESMSNDSIQCLEKQFQMLRARVAVEQRAVLGKRVKPRPPSIMCETFAMCAVRWLRSLEDAGWDHDNSALRALREQIVASTLKICGYSSVRTIYYRLAVSQLERIRRVLRPSSHDWMTDPSLTNRVISTVAQYLFSPICRTASSSDSEDSEEQKKAEEAAIAEANAEYASYNNLLCRDWRYPMCTFLGEYSKCPWEAAMMWSESTLLTTRQHSRLLLGKMSGFTFSHPNLFKKMIEKLPTDFTIVQLAMSHDGSLHLVKMHKDREPIVMPLAPKTKVESVKSMMDKIIEDNTRTSSLGKVTKDAKAFWAARRSVDGDLKNLIPRVQDILLGAAAPLVLPSLCLNRKGLMMAKCLVSASQSPDGSTLSLSYAKELVSLATKLERAEWSRVVERMCDFVGLSSRKEAVQELYSNIRVAVASGGVTTDSGPCYTFLIVCPDLTTFPWEVIPVFRNSPYVARIPAVHTLFQTLRMRKKVPVAVNASNAFYILDPDNNLGDTQRRITDYVSKFGWNGVVGKIPDPDVVKEALRVRDVFFYMGHGSGSRYFSRRVISENVINAVSVLMGCGSVKLTPYGWGMDGKSSVYDYTVAQCPSVVGCLWTVTDGEIDRYFMALVDLCFSSDGNRTLTGTDGGDSRLRVLVEAMHRARSRCKLPYLTGASVVSYGIPVIALE</sequence>
<dbReference type="Pfam" id="PF03568">
    <property type="entry name" value="Separin_C"/>
    <property type="match status" value="1"/>
</dbReference>
<dbReference type="GO" id="GO:0005634">
    <property type="term" value="C:nucleus"/>
    <property type="evidence" value="ECO:0007669"/>
    <property type="project" value="InterPro"/>
</dbReference>
<dbReference type="PANTHER" id="PTHR12792:SF0">
    <property type="entry name" value="SEPARIN"/>
    <property type="match status" value="1"/>
</dbReference>
<evidence type="ECO:0000313" key="8">
    <source>
        <dbReference type="EMBL" id="EYC45610.1"/>
    </source>
</evidence>
<dbReference type="GO" id="GO:0005813">
    <property type="term" value="C:centrosome"/>
    <property type="evidence" value="ECO:0007669"/>
    <property type="project" value="TreeGrafter"/>
</dbReference>
<evidence type="ECO:0000256" key="5">
    <source>
        <dbReference type="PROSITE-ProRule" id="PRU00339"/>
    </source>
</evidence>
<dbReference type="PROSITE" id="PS51700">
    <property type="entry name" value="SEPARIN"/>
    <property type="match status" value="1"/>
</dbReference>
<dbReference type="InterPro" id="IPR019734">
    <property type="entry name" value="TPR_rpt"/>
</dbReference>
<dbReference type="OrthoDB" id="10255632at2759"/>
<evidence type="ECO:0000256" key="6">
    <source>
        <dbReference type="SAM" id="Coils"/>
    </source>
</evidence>
<accession>A0A016X127</accession>
<dbReference type="InterPro" id="IPR005314">
    <property type="entry name" value="Peptidase_C50"/>
</dbReference>
<evidence type="ECO:0000313" key="9">
    <source>
        <dbReference type="Proteomes" id="UP000024635"/>
    </source>
</evidence>
<keyword evidence="6" id="KW-0175">Coiled coil</keyword>
<dbReference type="GO" id="GO:0005737">
    <property type="term" value="C:cytoplasm"/>
    <property type="evidence" value="ECO:0007669"/>
    <property type="project" value="TreeGrafter"/>
</dbReference>
<gene>
    <name evidence="8" type="primary">Acey_s0421.g1158</name>
    <name evidence="8" type="ORF">Y032_0421g1158</name>
</gene>
<dbReference type="GO" id="GO:0051307">
    <property type="term" value="P:meiotic chromosome separation"/>
    <property type="evidence" value="ECO:0007669"/>
    <property type="project" value="TreeGrafter"/>
</dbReference>
<organism evidence="8 9">
    <name type="scientific">Ancylostoma ceylanicum</name>
    <dbReference type="NCBI Taxonomy" id="53326"/>
    <lineage>
        <taxon>Eukaryota</taxon>
        <taxon>Metazoa</taxon>
        <taxon>Ecdysozoa</taxon>
        <taxon>Nematoda</taxon>
        <taxon>Chromadorea</taxon>
        <taxon>Rhabditida</taxon>
        <taxon>Rhabditina</taxon>
        <taxon>Rhabditomorpha</taxon>
        <taxon>Strongyloidea</taxon>
        <taxon>Ancylostomatidae</taxon>
        <taxon>Ancylostomatinae</taxon>
        <taxon>Ancylostoma</taxon>
    </lineage>
</organism>
<feature type="domain" description="Peptidase C50" evidence="7">
    <location>
        <begin position="991"/>
        <end position="1085"/>
    </location>
</feature>
<protein>
    <recommendedName>
        <fullName evidence="2">separase</fullName>
        <ecNumber evidence="2">3.4.22.49</ecNumber>
    </recommendedName>
</protein>
<dbReference type="GO" id="GO:0004197">
    <property type="term" value="F:cysteine-type endopeptidase activity"/>
    <property type="evidence" value="ECO:0007669"/>
    <property type="project" value="InterPro"/>
</dbReference>
<dbReference type="EMBL" id="JARK01000021">
    <property type="protein sequence ID" value="EYC45610.1"/>
    <property type="molecule type" value="Genomic_DNA"/>
</dbReference>
<keyword evidence="3" id="KW-0378">Hydrolase</keyword>
<dbReference type="AlphaFoldDB" id="A0A016X127"/>
<dbReference type="STRING" id="53326.A0A016X127"/>
<feature type="repeat" description="TPR" evidence="5">
    <location>
        <begin position="102"/>
        <end position="135"/>
    </location>
</feature>
<dbReference type="Proteomes" id="UP000024635">
    <property type="component" value="Unassembled WGS sequence"/>
</dbReference>
<dbReference type="InterPro" id="IPR030397">
    <property type="entry name" value="SEPARIN_core_dom"/>
</dbReference>
<dbReference type="GO" id="GO:0072686">
    <property type="term" value="C:mitotic spindle"/>
    <property type="evidence" value="ECO:0007669"/>
    <property type="project" value="TreeGrafter"/>
</dbReference>